<accession>A0A0A8YUB9</accession>
<keyword evidence="1" id="KW-0472">Membrane</keyword>
<dbReference type="EMBL" id="GBRH01268882">
    <property type="protein sequence ID" value="JAD29013.1"/>
    <property type="molecule type" value="Transcribed_RNA"/>
</dbReference>
<dbReference type="AlphaFoldDB" id="A0A0A8YUB9"/>
<organism evidence="2">
    <name type="scientific">Arundo donax</name>
    <name type="common">Giant reed</name>
    <name type="synonym">Donax arundinaceus</name>
    <dbReference type="NCBI Taxonomy" id="35708"/>
    <lineage>
        <taxon>Eukaryota</taxon>
        <taxon>Viridiplantae</taxon>
        <taxon>Streptophyta</taxon>
        <taxon>Embryophyta</taxon>
        <taxon>Tracheophyta</taxon>
        <taxon>Spermatophyta</taxon>
        <taxon>Magnoliopsida</taxon>
        <taxon>Liliopsida</taxon>
        <taxon>Poales</taxon>
        <taxon>Poaceae</taxon>
        <taxon>PACMAD clade</taxon>
        <taxon>Arundinoideae</taxon>
        <taxon>Arundineae</taxon>
        <taxon>Arundo</taxon>
    </lineage>
</organism>
<name>A0A0A8YUB9_ARUDO</name>
<evidence type="ECO:0000256" key="1">
    <source>
        <dbReference type="SAM" id="Phobius"/>
    </source>
</evidence>
<sequence>MGGISHLTSQPFMTNTMIYILWMILLPRKQCGHLLRIYQGIKLPSRMVLLVGFMFLAGQSSNLMYCWSYRLYCRDISHPPAQKG</sequence>
<keyword evidence="1" id="KW-1133">Transmembrane helix</keyword>
<feature type="transmembrane region" description="Helical" evidence="1">
    <location>
        <begin position="47"/>
        <end position="65"/>
    </location>
</feature>
<proteinExistence type="predicted"/>
<reference evidence="2" key="1">
    <citation type="submission" date="2014-09" db="EMBL/GenBank/DDBJ databases">
        <authorList>
            <person name="Magalhaes I.L.F."/>
            <person name="Oliveira U."/>
            <person name="Santos F.R."/>
            <person name="Vidigal T.H.D.A."/>
            <person name="Brescovit A.D."/>
            <person name="Santos A.J."/>
        </authorList>
    </citation>
    <scope>NUCLEOTIDE SEQUENCE</scope>
    <source>
        <tissue evidence="2">Shoot tissue taken approximately 20 cm above the soil surface</tissue>
    </source>
</reference>
<evidence type="ECO:0000313" key="2">
    <source>
        <dbReference type="EMBL" id="JAD29013.1"/>
    </source>
</evidence>
<reference evidence="2" key="2">
    <citation type="journal article" date="2015" name="Data Brief">
        <title>Shoot transcriptome of the giant reed, Arundo donax.</title>
        <authorList>
            <person name="Barrero R.A."/>
            <person name="Guerrero F.D."/>
            <person name="Moolhuijzen P."/>
            <person name="Goolsby J.A."/>
            <person name="Tidwell J."/>
            <person name="Bellgard S.E."/>
            <person name="Bellgard M.I."/>
        </authorList>
    </citation>
    <scope>NUCLEOTIDE SEQUENCE</scope>
    <source>
        <tissue evidence="2">Shoot tissue taken approximately 20 cm above the soil surface</tissue>
    </source>
</reference>
<protein>
    <submittedName>
        <fullName evidence="2">Uncharacterized protein</fullName>
    </submittedName>
</protein>
<keyword evidence="1" id="KW-0812">Transmembrane</keyword>
<feature type="transmembrane region" description="Helical" evidence="1">
    <location>
        <begin position="6"/>
        <end position="26"/>
    </location>
</feature>